<name>A0ABU1UFX0_9MICC</name>
<protein>
    <submittedName>
        <fullName evidence="2">Uncharacterized protein</fullName>
    </submittedName>
</protein>
<dbReference type="EMBL" id="JAVDVQ010000018">
    <property type="protein sequence ID" value="MDR7084093.1"/>
    <property type="molecule type" value="Genomic_DNA"/>
</dbReference>
<gene>
    <name evidence="2" type="ORF">J2X01_003401</name>
</gene>
<comment type="caution">
    <text evidence="2">The sequence shown here is derived from an EMBL/GenBank/DDBJ whole genome shotgun (WGS) entry which is preliminary data.</text>
</comment>
<organism evidence="2 3">
    <name type="scientific">Arthrobacter ginsengisoli</name>
    <dbReference type="NCBI Taxonomy" id="1356565"/>
    <lineage>
        <taxon>Bacteria</taxon>
        <taxon>Bacillati</taxon>
        <taxon>Actinomycetota</taxon>
        <taxon>Actinomycetes</taxon>
        <taxon>Micrococcales</taxon>
        <taxon>Micrococcaceae</taxon>
        <taxon>Arthrobacter</taxon>
    </lineage>
</organism>
<evidence type="ECO:0000313" key="3">
    <source>
        <dbReference type="Proteomes" id="UP001252243"/>
    </source>
</evidence>
<dbReference type="RefSeq" id="WP_310059950.1">
    <property type="nucleotide sequence ID" value="NZ_JAVDVQ010000018.1"/>
</dbReference>
<evidence type="ECO:0000256" key="1">
    <source>
        <dbReference type="SAM" id="MobiDB-lite"/>
    </source>
</evidence>
<evidence type="ECO:0000313" key="2">
    <source>
        <dbReference type="EMBL" id="MDR7084093.1"/>
    </source>
</evidence>
<reference evidence="2 3" key="1">
    <citation type="submission" date="2023-07" db="EMBL/GenBank/DDBJ databases">
        <title>Sorghum-associated microbial communities from plants grown in Nebraska, USA.</title>
        <authorList>
            <person name="Schachtman D."/>
        </authorList>
    </citation>
    <scope>NUCLEOTIDE SEQUENCE [LARGE SCALE GENOMIC DNA]</scope>
    <source>
        <strain evidence="2 3">BE167</strain>
    </source>
</reference>
<feature type="region of interest" description="Disordered" evidence="1">
    <location>
        <begin position="1"/>
        <end position="28"/>
    </location>
</feature>
<proteinExistence type="predicted"/>
<keyword evidence="3" id="KW-1185">Reference proteome</keyword>
<sequence length="92" mass="9924">MTIAHSVPSVSFGRKVRRPVGEQNHHAAVAPAAPSLAGMTWSPWEGLYLEIVESERVVEAPAPNPEMERFLSSLFPGNGSRWALATDAPSSK</sequence>
<dbReference type="Proteomes" id="UP001252243">
    <property type="component" value="Unassembled WGS sequence"/>
</dbReference>
<accession>A0ABU1UFX0</accession>